<comment type="caution">
    <text evidence="3">The sequence shown here is derived from an EMBL/GenBank/DDBJ whole genome shotgun (WGS) entry which is preliminary data.</text>
</comment>
<feature type="transmembrane region" description="Helical" evidence="2">
    <location>
        <begin position="187"/>
        <end position="208"/>
    </location>
</feature>
<accession>A0ABD6DW23</accession>
<organism evidence="3 4">
    <name type="scientific">Halobellus litoreus</name>
    <dbReference type="NCBI Taxonomy" id="755310"/>
    <lineage>
        <taxon>Archaea</taxon>
        <taxon>Methanobacteriati</taxon>
        <taxon>Methanobacteriota</taxon>
        <taxon>Stenosarchaea group</taxon>
        <taxon>Halobacteria</taxon>
        <taxon>Halobacteriales</taxon>
        <taxon>Haloferacaceae</taxon>
        <taxon>Halobellus</taxon>
    </lineage>
</organism>
<dbReference type="EMBL" id="JBHUDP010000004">
    <property type="protein sequence ID" value="MFD1686502.1"/>
    <property type="molecule type" value="Genomic_DNA"/>
</dbReference>
<name>A0ABD6DW23_9EURY</name>
<sequence length="376" mass="42144">MNDGENFSSDTLGDGGKGPVAEAVGETEPAVTFTEDLWLDRLARKIGFGWISEQLPGEIPPSYVYAVVLILAVEISLQGRSYLLTGSAHVLENPFFILQPIGLLYAVYGSRALRKRYHKVMWEMNISERATDPERLIHIVPNWLPWGMFVATVGVTYVRVLSLGGPLAVYQDYGLSGFLGFTVANPIWLSIAAQFLAVYLSVVLLAPWRLWKSDVGIHFLDPERLGGLRPLGELIKHAYYYLVAGLIAVALIVYEPVLSDPTVEVTAATNLLFTLAWVGTIATIAFGVFVLHRFMHREKRRELKRLEEVRQQHSDNPWDIARYAVSQDNQDIIEEVQQRMEIVSGTREYPATFSIWSQLLLSIVLPKAVQVFVASI</sequence>
<dbReference type="Proteomes" id="UP001597092">
    <property type="component" value="Unassembled WGS sequence"/>
</dbReference>
<evidence type="ECO:0000313" key="3">
    <source>
        <dbReference type="EMBL" id="MFD1686502.1"/>
    </source>
</evidence>
<feature type="transmembrane region" description="Helical" evidence="2">
    <location>
        <begin position="274"/>
        <end position="295"/>
    </location>
</feature>
<protein>
    <submittedName>
        <fullName evidence="3">Uncharacterized protein</fullName>
    </submittedName>
</protein>
<keyword evidence="2" id="KW-1133">Transmembrane helix</keyword>
<feature type="transmembrane region" description="Helical" evidence="2">
    <location>
        <begin position="95"/>
        <end position="113"/>
    </location>
</feature>
<keyword evidence="4" id="KW-1185">Reference proteome</keyword>
<keyword evidence="2" id="KW-0472">Membrane</keyword>
<dbReference type="RefSeq" id="WP_256305521.1">
    <property type="nucleotide sequence ID" value="NZ_JANHAW010000001.1"/>
</dbReference>
<evidence type="ECO:0000256" key="1">
    <source>
        <dbReference type="SAM" id="MobiDB-lite"/>
    </source>
</evidence>
<feature type="transmembrane region" description="Helical" evidence="2">
    <location>
        <begin position="238"/>
        <end position="254"/>
    </location>
</feature>
<feature type="compositionally biased region" description="Polar residues" evidence="1">
    <location>
        <begin position="1"/>
        <end position="11"/>
    </location>
</feature>
<keyword evidence="2" id="KW-0812">Transmembrane</keyword>
<evidence type="ECO:0000256" key="2">
    <source>
        <dbReference type="SAM" id="Phobius"/>
    </source>
</evidence>
<evidence type="ECO:0000313" key="4">
    <source>
        <dbReference type="Proteomes" id="UP001597092"/>
    </source>
</evidence>
<gene>
    <name evidence="3" type="ORF">ACFSAS_12855</name>
</gene>
<feature type="region of interest" description="Disordered" evidence="1">
    <location>
        <begin position="1"/>
        <end position="24"/>
    </location>
</feature>
<dbReference type="AlphaFoldDB" id="A0ABD6DW23"/>
<feature type="transmembrane region" description="Helical" evidence="2">
    <location>
        <begin position="143"/>
        <end position="167"/>
    </location>
</feature>
<reference evidence="3 4" key="1">
    <citation type="journal article" date="2019" name="Int. J. Syst. Evol. Microbiol.">
        <title>The Global Catalogue of Microorganisms (GCM) 10K type strain sequencing project: providing services to taxonomists for standard genome sequencing and annotation.</title>
        <authorList>
            <consortium name="The Broad Institute Genomics Platform"/>
            <consortium name="The Broad Institute Genome Sequencing Center for Infectious Disease"/>
            <person name="Wu L."/>
            <person name="Ma J."/>
        </authorList>
    </citation>
    <scope>NUCLEOTIDE SEQUENCE [LARGE SCALE GENOMIC DNA]</scope>
    <source>
        <strain evidence="3 4">CGMCC 1.10387</strain>
    </source>
</reference>
<proteinExistence type="predicted"/>